<evidence type="ECO:0000256" key="1">
    <source>
        <dbReference type="SAM" id="Phobius"/>
    </source>
</evidence>
<gene>
    <name evidence="2" type="ORF">GMA12_09990</name>
</gene>
<evidence type="ECO:0000313" key="2">
    <source>
        <dbReference type="EMBL" id="MUN63467.1"/>
    </source>
</evidence>
<feature type="transmembrane region" description="Helical" evidence="1">
    <location>
        <begin position="27"/>
        <end position="47"/>
    </location>
</feature>
<sequence length="54" mass="5535">MAQWLTVVAVALFIANGVVLALGAQAYGWAALLVGGAVLVAVSTGILERPLRRS</sequence>
<dbReference type="Proteomes" id="UP000436989">
    <property type="component" value="Unassembled WGS sequence"/>
</dbReference>
<keyword evidence="1" id="KW-1133">Transmembrane helix</keyword>
<keyword evidence="1" id="KW-0472">Membrane</keyword>
<keyword evidence="1" id="KW-0812">Transmembrane</keyword>
<comment type="caution">
    <text evidence="2">The sequence shown here is derived from an EMBL/GenBank/DDBJ whole genome shotgun (WGS) entry which is preliminary data.</text>
</comment>
<accession>A0A6N8GMH7</accession>
<dbReference type="RefSeq" id="WP_156269375.1">
    <property type="nucleotide sequence ID" value="NZ_WOGU01000007.1"/>
</dbReference>
<evidence type="ECO:0000313" key="3">
    <source>
        <dbReference type="Proteomes" id="UP000436989"/>
    </source>
</evidence>
<dbReference type="AlphaFoldDB" id="A0A6N8GMH7"/>
<proteinExistence type="predicted"/>
<protein>
    <submittedName>
        <fullName evidence="2">Uncharacterized protein</fullName>
    </submittedName>
</protein>
<name>A0A6N8GMH7_9MICC</name>
<reference evidence="2 3" key="1">
    <citation type="submission" date="2019-12" db="EMBL/GenBank/DDBJ databases">
        <authorList>
            <person name="Shi Y."/>
        </authorList>
    </citation>
    <scope>NUCLEOTIDE SEQUENCE [LARGE SCALE GENOMIC DNA]</scope>
    <source>
        <strain evidence="2 3">JCM 17929</strain>
    </source>
</reference>
<organism evidence="2 3">
    <name type="scientific">Kocuria sediminis</name>
    <dbReference type="NCBI Taxonomy" id="1038857"/>
    <lineage>
        <taxon>Bacteria</taxon>
        <taxon>Bacillati</taxon>
        <taxon>Actinomycetota</taxon>
        <taxon>Actinomycetes</taxon>
        <taxon>Micrococcales</taxon>
        <taxon>Micrococcaceae</taxon>
        <taxon>Kocuria</taxon>
    </lineage>
</organism>
<dbReference type="EMBL" id="WOGU01000007">
    <property type="protein sequence ID" value="MUN63467.1"/>
    <property type="molecule type" value="Genomic_DNA"/>
</dbReference>
<keyword evidence="3" id="KW-1185">Reference proteome</keyword>